<evidence type="ECO:0000313" key="3">
    <source>
        <dbReference type="Proteomes" id="UP000321933"/>
    </source>
</evidence>
<dbReference type="RefSeq" id="WP_148065147.1">
    <property type="nucleotide sequence ID" value="NZ_VRYZ01000006.1"/>
</dbReference>
<keyword evidence="1" id="KW-1133">Transmembrane helix</keyword>
<keyword evidence="1" id="KW-0812">Transmembrane</keyword>
<keyword evidence="3" id="KW-1185">Reference proteome</keyword>
<reference evidence="2 3" key="1">
    <citation type="submission" date="2019-08" db="EMBL/GenBank/DDBJ databases">
        <title>Parahaliea maris sp. nov., isolated from the surface seawater.</title>
        <authorList>
            <person name="Liu Y."/>
        </authorList>
    </citation>
    <scope>NUCLEOTIDE SEQUENCE [LARGE SCALE GENOMIC DNA]</scope>
    <source>
        <strain evidence="2 3">S2-26</strain>
    </source>
</reference>
<keyword evidence="1" id="KW-0472">Membrane</keyword>
<evidence type="ECO:0000256" key="1">
    <source>
        <dbReference type="SAM" id="Phobius"/>
    </source>
</evidence>
<feature type="transmembrane region" description="Helical" evidence="1">
    <location>
        <begin position="80"/>
        <end position="103"/>
    </location>
</feature>
<comment type="caution">
    <text evidence="2">The sequence shown here is derived from an EMBL/GenBank/DDBJ whole genome shotgun (WGS) entry which is preliminary data.</text>
</comment>
<gene>
    <name evidence="2" type="ORF">FVW59_14915</name>
</gene>
<evidence type="ECO:0000313" key="2">
    <source>
        <dbReference type="EMBL" id="TXS90622.1"/>
    </source>
</evidence>
<protein>
    <submittedName>
        <fullName evidence="2">Uncharacterized protein</fullName>
    </submittedName>
</protein>
<feature type="transmembrane region" description="Helical" evidence="1">
    <location>
        <begin position="49"/>
        <end position="73"/>
    </location>
</feature>
<accession>A0A5C8ZSR7</accession>
<dbReference type="OrthoDB" id="7474882at2"/>
<dbReference type="AlphaFoldDB" id="A0A5C8ZSR7"/>
<proteinExistence type="predicted"/>
<sequence length="107" mass="11080">MSANTPDTPAGQGRGPLLARWIVAGPLVLVASILVMAGMTAWFPEGAAGINHLAFPILLFPAIWALLFFYALLDARPWRAGAVILALAVANGVPVVSAVQTMMQGAG</sequence>
<dbReference type="EMBL" id="VRYZ01000006">
    <property type="protein sequence ID" value="TXS90622.1"/>
    <property type="molecule type" value="Genomic_DNA"/>
</dbReference>
<feature type="transmembrane region" description="Helical" evidence="1">
    <location>
        <begin position="21"/>
        <end position="43"/>
    </location>
</feature>
<dbReference type="Proteomes" id="UP000321933">
    <property type="component" value="Unassembled WGS sequence"/>
</dbReference>
<organism evidence="2 3">
    <name type="scientific">Parahaliea aestuarii</name>
    <dbReference type="NCBI Taxonomy" id="1852021"/>
    <lineage>
        <taxon>Bacteria</taxon>
        <taxon>Pseudomonadati</taxon>
        <taxon>Pseudomonadota</taxon>
        <taxon>Gammaproteobacteria</taxon>
        <taxon>Cellvibrionales</taxon>
        <taxon>Halieaceae</taxon>
        <taxon>Parahaliea</taxon>
    </lineage>
</organism>
<name>A0A5C8ZSR7_9GAMM</name>